<protein>
    <recommendedName>
        <fullName evidence="2">alpha-L-rhamnosidase</fullName>
        <ecNumber evidence="2">3.2.1.40</ecNumber>
    </recommendedName>
</protein>
<dbReference type="Pfam" id="PF25788">
    <property type="entry name" value="Ig_Rha78A_N"/>
    <property type="match status" value="1"/>
</dbReference>
<dbReference type="InterPro" id="IPR012341">
    <property type="entry name" value="6hp_glycosidase-like_sf"/>
</dbReference>
<evidence type="ECO:0000259" key="7">
    <source>
        <dbReference type="Pfam" id="PF17390"/>
    </source>
</evidence>
<proteinExistence type="predicted"/>
<feature type="domain" description="Alpha-L-rhamnosidase C-terminal" evidence="7">
    <location>
        <begin position="798"/>
        <end position="883"/>
    </location>
</feature>
<dbReference type="InterPro" id="IPR008928">
    <property type="entry name" value="6-hairpin_glycosidase_sf"/>
</dbReference>
<dbReference type="InterPro" id="IPR013737">
    <property type="entry name" value="Bac_rhamnosid_N"/>
</dbReference>
<name>A0A0U5FWJ5_ASPCI</name>
<dbReference type="GO" id="GO:0005975">
    <property type="term" value="P:carbohydrate metabolic process"/>
    <property type="evidence" value="ECO:0007669"/>
    <property type="project" value="InterPro"/>
</dbReference>
<dbReference type="PIRSF" id="PIRSF010631">
    <property type="entry name" value="A-rhamnsds"/>
    <property type="match status" value="1"/>
</dbReference>
<keyword evidence="9" id="KW-1185">Reference proteome</keyword>
<evidence type="ECO:0000256" key="1">
    <source>
        <dbReference type="ARBA" id="ARBA00001445"/>
    </source>
</evidence>
<evidence type="ECO:0000256" key="3">
    <source>
        <dbReference type="ARBA" id="ARBA00022801"/>
    </source>
</evidence>
<evidence type="ECO:0000313" key="8">
    <source>
        <dbReference type="EMBL" id="CEL03851.1"/>
    </source>
</evidence>
<dbReference type="SUPFAM" id="SSF48208">
    <property type="entry name" value="Six-hairpin glycosidases"/>
    <property type="match status" value="1"/>
</dbReference>
<dbReference type="Proteomes" id="UP000054771">
    <property type="component" value="Unassembled WGS sequence"/>
</dbReference>
<evidence type="ECO:0000256" key="2">
    <source>
        <dbReference type="ARBA" id="ARBA00012652"/>
    </source>
</evidence>
<sequence length="893" mass="99737">MTNPRIVDVRFEHYPTGKRVLGVHDSKPRISWRFVDVESNFEQTDYEIEVSRGSPSSKITVDVIHVSSSESHLVPWPKPDYPLASREKCSVRVRAWGKEQPDPLPWSDAAEIEAGLLQRNDWTGRLISAPWSGENLDKPQPEDLLRKEFTLCSKPVSARLYITALGVYEAEINGKRVGDHFMAPGWTSYHGQLHYQTFDVTDLLDSDANCLGVRVAEGWYKGRIGFGFVRNFYGSRTAVLAQLDVTYEDGQTFTLGTDGTWTAYRGPIQKAEIYDGEVYDAREHIEGWSSTGTKGLENWKPVDLLSSLPAELRLVAGSKPPVRRLETVKPRQVIETPSGKVVLDFGQNLVGHLCIVKQIRAQAGHRITFQHAEVLEDGELGLRPLRACKAQDTYIFRGDVQGETYQPRFTFHGFRYAQVDGWPSSEDILTSIEAVVCNSDMEEAGTFRCSNDKVNQLFSNTKWSMRGNFFSLPTDCPQRDERLGWTGDLALFAPTATLIYQCFGVLQDWLRDVAFDQRQRGGVPPMVSPNCLAGIQTWGDVWPCAVWHDVAVLAPWALWEETKDIAILEQQYESMESWLKVIPRNKDRLTHLWDLTAEQLGDWLDPNAPPDDPQKAVTDPILVANAFLSRCLILMAQTSTILGRKEDASFFDCWYTNARNEFVEEYVSPSGRLVSDSQTAYALAICFDLLSPEQTIIAGNRLAEIVHSNKLCIGTGFAGTPFVCEALARTGHTNTAYAMLLNEKCPSWLYPISMGATTIWERWDSMRPGGSINPGEMTSFNHYAFGAVSKFLVERVAGLQRGSPGWRTSRVEPLLGGGLTSASASHVTPYGVVSVYWVLEEENRTGDGIAKGRKFTLDVVVPPTTTMEVVLPSRGDKTVQVVGSGKWSFSCVV</sequence>
<accession>A0A0U5FWJ5</accession>
<dbReference type="Gene3D" id="2.60.40.10">
    <property type="entry name" value="Immunoglobulins"/>
    <property type="match status" value="1"/>
</dbReference>
<dbReference type="InterPro" id="IPR008902">
    <property type="entry name" value="Rhamnosid_concanavalin"/>
</dbReference>
<dbReference type="Pfam" id="PF17390">
    <property type="entry name" value="Bac_rhamnosid_C"/>
    <property type="match status" value="1"/>
</dbReference>
<dbReference type="InterPro" id="IPR035396">
    <property type="entry name" value="Bac_rhamnosid6H"/>
</dbReference>
<evidence type="ECO:0000313" key="9">
    <source>
        <dbReference type="Proteomes" id="UP000054771"/>
    </source>
</evidence>
<evidence type="ECO:0000259" key="5">
    <source>
        <dbReference type="Pfam" id="PF08531"/>
    </source>
</evidence>
<keyword evidence="3" id="KW-0378">Hydrolase</keyword>
<dbReference type="Gene3D" id="2.60.120.260">
    <property type="entry name" value="Galactose-binding domain-like"/>
    <property type="match status" value="2"/>
</dbReference>
<dbReference type="InterPro" id="IPR035398">
    <property type="entry name" value="Bac_rhamnosid_C"/>
</dbReference>
<comment type="catalytic activity">
    <reaction evidence="1">
        <text>Hydrolysis of terminal non-reducing alpha-L-rhamnose residues in alpha-L-rhamnosides.</text>
        <dbReference type="EC" id="3.2.1.40"/>
    </reaction>
</comment>
<feature type="domain" description="Bacterial alpha-L-rhamnosidase N-terminal" evidence="5">
    <location>
        <begin position="154"/>
        <end position="325"/>
    </location>
</feature>
<organism evidence="8 9">
    <name type="scientific">Aspergillus calidoustus</name>
    <dbReference type="NCBI Taxonomy" id="454130"/>
    <lineage>
        <taxon>Eukaryota</taxon>
        <taxon>Fungi</taxon>
        <taxon>Dikarya</taxon>
        <taxon>Ascomycota</taxon>
        <taxon>Pezizomycotina</taxon>
        <taxon>Eurotiomycetes</taxon>
        <taxon>Eurotiomycetidae</taxon>
        <taxon>Eurotiales</taxon>
        <taxon>Aspergillaceae</taxon>
        <taxon>Aspergillus</taxon>
        <taxon>Aspergillus subgen. Nidulantes</taxon>
    </lineage>
</organism>
<dbReference type="Pfam" id="PF17389">
    <property type="entry name" value="Bac_rhamnosid6H"/>
    <property type="match status" value="1"/>
</dbReference>
<dbReference type="Gene3D" id="1.50.10.10">
    <property type="match status" value="1"/>
</dbReference>
<evidence type="ECO:0000259" key="4">
    <source>
        <dbReference type="Pfam" id="PF05592"/>
    </source>
</evidence>
<reference evidence="9" key="1">
    <citation type="journal article" date="2016" name="Genome Announc.">
        <title>Draft genome sequences of fungus Aspergillus calidoustus.</title>
        <authorList>
            <person name="Horn F."/>
            <person name="Linde J."/>
            <person name="Mattern D.J."/>
            <person name="Walther G."/>
            <person name="Guthke R."/>
            <person name="Scherlach K."/>
            <person name="Martin K."/>
            <person name="Brakhage A.A."/>
            <person name="Petzke L."/>
            <person name="Valiante V."/>
        </authorList>
    </citation>
    <scope>NUCLEOTIDE SEQUENCE [LARGE SCALE GENOMIC DNA]</scope>
    <source>
        <strain evidence="9">SF006504</strain>
    </source>
</reference>
<dbReference type="Gene3D" id="2.60.420.10">
    <property type="entry name" value="Maltose phosphorylase, domain 3"/>
    <property type="match status" value="1"/>
</dbReference>
<feature type="domain" description="Alpha-L-rhamnosidase six-hairpin glycosidase" evidence="6">
    <location>
        <begin position="443"/>
        <end position="796"/>
    </location>
</feature>
<dbReference type="PANTHER" id="PTHR33307:SF6">
    <property type="entry name" value="ALPHA-RHAMNOSIDASE (EUROFUNG)-RELATED"/>
    <property type="match status" value="1"/>
</dbReference>
<dbReference type="InterPro" id="IPR013783">
    <property type="entry name" value="Ig-like_fold"/>
</dbReference>
<dbReference type="OrthoDB" id="10036721at2759"/>
<dbReference type="STRING" id="454130.A0A0U5FWJ5"/>
<dbReference type="PANTHER" id="PTHR33307">
    <property type="entry name" value="ALPHA-RHAMNOSIDASE (EUROFUNG)"/>
    <property type="match status" value="1"/>
</dbReference>
<gene>
    <name evidence="8" type="ORF">ASPCAL04991</name>
</gene>
<dbReference type="EMBL" id="CDMC01000004">
    <property type="protein sequence ID" value="CEL03851.1"/>
    <property type="molecule type" value="Genomic_DNA"/>
</dbReference>
<dbReference type="InterPro" id="IPR016007">
    <property type="entry name" value="Alpha_rhamnosid"/>
</dbReference>
<feature type="domain" description="Alpha-L-rhamnosidase concanavalin-like" evidence="4">
    <location>
        <begin position="335"/>
        <end position="436"/>
    </location>
</feature>
<evidence type="ECO:0000259" key="6">
    <source>
        <dbReference type="Pfam" id="PF17389"/>
    </source>
</evidence>
<dbReference type="OMA" id="VCHTDME"/>
<dbReference type="Pfam" id="PF08531">
    <property type="entry name" value="Bac_rhamnosid_N"/>
    <property type="match status" value="1"/>
</dbReference>
<dbReference type="AlphaFoldDB" id="A0A0U5FWJ5"/>
<dbReference type="Pfam" id="PF05592">
    <property type="entry name" value="Bac_rhamnosid"/>
    <property type="match status" value="1"/>
</dbReference>
<dbReference type="EC" id="3.2.1.40" evidence="2"/>
<dbReference type="GO" id="GO:0030596">
    <property type="term" value="F:alpha-L-rhamnosidase activity"/>
    <property type="evidence" value="ECO:0007669"/>
    <property type="project" value="UniProtKB-EC"/>
</dbReference>